<dbReference type="AlphaFoldDB" id="A0A6C0HE59"/>
<feature type="region of interest" description="Disordered" evidence="1">
    <location>
        <begin position="73"/>
        <end position="107"/>
    </location>
</feature>
<evidence type="ECO:0000313" key="2">
    <source>
        <dbReference type="EMBL" id="QHT78303.1"/>
    </source>
</evidence>
<feature type="compositionally biased region" description="Basic residues" evidence="1">
    <location>
        <begin position="77"/>
        <end position="107"/>
    </location>
</feature>
<evidence type="ECO:0000256" key="1">
    <source>
        <dbReference type="SAM" id="MobiDB-lite"/>
    </source>
</evidence>
<proteinExistence type="predicted"/>
<name>A0A6C0HE59_9ZZZZ</name>
<protein>
    <submittedName>
        <fullName evidence="2">Uncharacterized protein</fullName>
    </submittedName>
</protein>
<reference evidence="2" key="1">
    <citation type="journal article" date="2020" name="Nature">
        <title>Giant virus diversity and host interactions through global metagenomics.</title>
        <authorList>
            <person name="Schulz F."/>
            <person name="Roux S."/>
            <person name="Paez-Espino D."/>
            <person name="Jungbluth S."/>
            <person name="Walsh D.A."/>
            <person name="Denef V.J."/>
            <person name="McMahon K.D."/>
            <person name="Konstantinidis K.T."/>
            <person name="Eloe-Fadrosh E.A."/>
            <person name="Kyrpides N.C."/>
            <person name="Woyke T."/>
        </authorList>
    </citation>
    <scope>NUCLEOTIDE SEQUENCE</scope>
    <source>
        <strain evidence="2">GVMAG-M-3300023179-91</strain>
    </source>
</reference>
<dbReference type="EMBL" id="MN739930">
    <property type="protein sequence ID" value="QHT78303.1"/>
    <property type="molecule type" value="Genomic_DNA"/>
</dbReference>
<accession>A0A6C0HE59</accession>
<organism evidence="2">
    <name type="scientific">viral metagenome</name>
    <dbReference type="NCBI Taxonomy" id="1070528"/>
    <lineage>
        <taxon>unclassified sequences</taxon>
        <taxon>metagenomes</taxon>
        <taxon>organismal metagenomes</taxon>
    </lineage>
</organism>
<sequence length="107" mass="12198">MSAFDFLGLMGLGAKTGQAFYDVDIYNMKDAGCKKAGGKLIFSSNANTCQVDDPDGSKRYLYPKEIIFEERKEKLAGGKKNKRHKTKRNKSKKNKTKKRKMIRTKRT</sequence>